<reference evidence="3" key="2">
    <citation type="submission" date="2021-11" db="EMBL/GenBank/DDBJ databases">
        <authorList>
            <consortium name="Genoscope - CEA"/>
            <person name="William W."/>
        </authorList>
    </citation>
    <scope>NUCLEOTIDE SEQUENCE</scope>
</reference>
<evidence type="ECO:0000313" key="3">
    <source>
        <dbReference type="EMBL" id="CAH0379692.1"/>
    </source>
</evidence>
<dbReference type="PROSITE" id="PS51257">
    <property type="entry name" value="PROKAR_LIPOPROTEIN"/>
    <property type="match status" value="1"/>
</dbReference>
<dbReference type="Proteomes" id="UP000789595">
    <property type="component" value="Unassembled WGS sequence"/>
</dbReference>
<accession>A0A7S3ZYE0</accession>
<organism evidence="2">
    <name type="scientific">Pelagomonas calceolata</name>
    <dbReference type="NCBI Taxonomy" id="35677"/>
    <lineage>
        <taxon>Eukaryota</taxon>
        <taxon>Sar</taxon>
        <taxon>Stramenopiles</taxon>
        <taxon>Ochrophyta</taxon>
        <taxon>Pelagophyceae</taxon>
        <taxon>Pelagomonadales</taxon>
        <taxon>Pelagomonadaceae</taxon>
        <taxon>Pelagomonas</taxon>
    </lineage>
</organism>
<dbReference type="Gene3D" id="1.25.40.20">
    <property type="entry name" value="Ankyrin repeat-containing domain"/>
    <property type="match status" value="1"/>
</dbReference>
<feature type="region of interest" description="Disordered" evidence="1">
    <location>
        <begin position="278"/>
        <end position="301"/>
    </location>
</feature>
<proteinExistence type="predicted"/>
<evidence type="ECO:0000256" key="1">
    <source>
        <dbReference type="SAM" id="MobiDB-lite"/>
    </source>
</evidence>
<keyword evidence="4" id="KW-1185">Reference proteome</keyword>
<dbReference type="SUPFAM" id="SSF48403">
    <property type="entry name" value="Ankyrin repeat"/>
    <property type="match status" value="1"/>
</dbReference>
<reference evidence="2" key="1">
    <citation type="submission" date="2021-01" db="EMBL/GenBank/DDBJ databases">
        <authorList>
            <person name="Corre E."/>
            <person name="Pelletier E."/>
            <person name="Niang G."/>
            <person name="Scheremetjew M."/>
            <person name="Finn R."/>
            <person name="Kale V."/>
            <person name="Holt S."/>
            <person name="Cochrane G."/>
            <person name="Meng A."/>
            <person name="Brown T."/>
            <person name="Cohen L."/>
        </authorList>
    </citation>
    <scope>NUCLEOTIDE SEQUENCE</scope>
    <source>
        <strain evidence="2">CCMP1756</strain>
    </source>
</reference>
<dbReference type="InterPro" id="IPR036770">
    <property type="entry name" value="Ankyrin_rpt-contain_sf"/>
</dbReference>
<dbReference type="OrthoDB" id="97460at2759"/>
<evidence type="ECO:0000313" key="2">
    <source>
        <dbReference type="EMBL" id="CAE0698043.1"/>
    </source>
</evidence>
<evidence type="ECO:0000313" key="4">
    <source>
        <dbReference type="Proteomes" id="UP000789595"/>
    </source>
</evidence>
<protein>
    <submittedName>
        <fullName evidence="2">Uncharacterized protein</fullName>
    </submittedName>
</protein>
<gene>
    <name evidence="2" type="ORF">PCAL00307_LOCUS13479</name>
    <name evidence="3" type="ORF">PECAL_6P13230</name>
</gene>
<dbReference type="EMBL" id="CAKKNE010000006">
    <property type="protein sequence ID" value="CAH0379692.1"/>
    <property type="molecule type" value="Genomic_DNA"/>
</dbReference>
<dbReference type="EMBL" id="HBIW01015627">
    <property type="protein sequence ID" value="CAE0698043.1"/>
    <property type="molecule type" value="Transcribed_RNA"/>
</dbReference>
<dbReference type="AlphaFoldDB" id="A0A7S3ZYE0"/>
<name>A0A7S3ZYE0_9STRA</name>
<feature type="compositionally biased region" description="Basic and acidic residues" evidence="1">
    <location>
        <begin position="243"/>
        <end position="258"/>
    </location>
</feature>
<feature type="region of interest" description="Disordered" evidence="1">
    <location>
        <begin position="208"/>
        <end position="258"/>
    </location>
</feature>
<sequence>MASFPRPPGMGETGIFTPGVGGCGAELKRFQALQGCNKRAADQEMKRGALLVGLARKGDVDRLHLAVRSGPRPWFWFSCQMFKEAAVNGQIKILKYMLVHGIQLDRPPLDECLCTLCEACDDTDGGASVVAAARYLVTQGGADVNKVRRRDWRGPLHICSVRNLHELGAFLVDAGADVNAVAKDDSTPLGLCAEGALMDVLKARGARTTWRRDAEPTQPPPPQKKRTAPLVTAGATASSTVVEDGHVRPERKLTSKTTKEISAEVARELASLEIDEGFRFDTGMGPDDLVPSIRFGPVDKS</sequence>